<accession>A0AAD8NEL1</accession>
<evidence type="ECO:0000256" key="2">
    <source>
        <dbReference type="ARBA" id="ARBA00022737"/>
    </source>
</evidence>
<comment type="similarity">
    <text evidence="1">Belongs to the PPR family. P subfamily.</text>
</comment>
<dbReference type="InterPro" id="IPR002885">
    <property type="entry name" value="PPR_rpt"/>
</dbReference>
<dbReference type="PANTHER" id="PTHR47933:SF32">
    <property type="entry name" value="OS06G0152500 PROTEIN"/>
    <property type="match status" value="1"/>
</dbReference>
<evidence type="ECO:0000313" key="4">
    <source>
        <dbReference type="EMBL" id="KAK1407194.1"/>
    </source>
</evidence>
<dbReference type="InterPro" id="IPR051240">
    <property type="entry name" value="Mito_RNA-Proc/Resp"/>
</dbReference>
<dbReference type="Gene3D" id="1.25.40.10">
    <property type="entry name" value="Tetratricopeptide repeat domain"/>
    <property type="match status" value="1"/>
</dbReference>
<comment type="caution">
    <text evidence="4">The sequence shown here is derived from an EMBL/GenBank/DDBJ whole genome shotgun (WGS) entry which is preliminary data.</text>
</comment>
<dbReference type="EMBL" id="JAUHHV010000011">
    <property type="protein sequence ID" value="KAK1407194.1"/>
    <property type="molecule type" value="Genomic_DNA"/>
</dbReference>
<organism evidence="4 5">
    <name type="scientific">Tagetes erecta</name>
    <name type="common">African marigold</name>
    <dbReference type="NCBI Taxonomy" id="13708"/>
    <lineage>
        <taxon>Eukaryota</taxon>
        <taxon>Viridiplantae</taxon>
        <taxon>Streptophyta</taxon>
        <taxon>Embryophyta</taxon>
        <taxon>Tracheophyta</taxon>
        <taxon>Spermatophyta</taxon>
        <taxon>Magnoliopsida</taxon>
        <taxon>eudicotyledons</taxon>
        <taxon>Gunneridae</taxon>
        <taxon>Pentapetalae</taxon>
        <taxon>asterids</taxon>
        <taxon>campanulids</taxon>
        <taxon>Asterales</taxon>
        <taxon>Asteraceae</taxon>
        <taxon>Asteroideae</taxon>
        <taxon>Heliantheae alliance</taxon>
        <taxon>Tageteae</taxon>
        <taxon>Tagetes</taxon>
    </lineage>
</organism>
<evidence type="ECO:0000256" key="3">
    <source>
        <dbReference type="PROSITE-ProRule" id="PRU00708"/>
    </source>
</evidence>
<gene>
    <name evidence="4" type="ORF">QVD17_38807</name>
</gene>
<feature type="repeat" description="PPR" evidence="3">
    <location>
        <begin position="241"/>
        <end position="275"/>
    </location>
</feature>
<dbReference type="InterPro" id="IPR011990">
    <property type="entry name" value="TPR-like_helical_dom_sf"/>
</dbReference>
<dbReference type="NCBIfam" id="TIGR00756">
    <property type="entry name" value="PPR"/>
    <property type="match status" value="2"/>
</dbReference>
<name>A0AAD8NEL1_TARER</name>
<dbReference type="PROSITE" id="PS51375">
    <property type="entry name" value="PPR"/>
    <property type="match status" value="2"/>
</dbReference>
<dbReference type="GO" id="GO:0003729">
    <property type="term" value="F:mRNA binding"/>
    <property type="evidence" value="ECO:0007669"/>
    <property type="project" value="TreeGrafter"/>
</dbReference>
<evidence type="ECO:0000313" key="5">
    <source>
        <dbReference type="Proteomes" id="UP001229421"/>
    </source>
</evidence>
<dbReference type="Pfam" id="PF01535">
    <property type="entry name" value="PPR"/>
    <property type="match status" value="2"/>
</dbReference>
<keyword evidence="5" id="KW-1185">Reference proteome</keyword>
<proteinExistence type="inferred from homology"/>
<dbReference type="PANTHER" id="PTHR47933">
    <property type="entry name" value="PENTATRICOPEPTIDE REPEAT-CONTAINING PROTEIN 1, MITOCHONDRIAL"/>
    <property type="match status" value="1"/>
</dbReference>
<evidence type="ECO:0000256" key="1">
    <source>
        <dbReference type="ARBA" id="ARBA00007626"/>
    </source>
</evidence>
<feature type="repeat" description="PPR" evidence="3">
    <location>
        <begin position="172"/>
        <end position="206"/>
    </location>
</feature>
<dbReference type="Proteomes" id="UP001229421">
    <property type="component" value="Unassembled WGS sequence"/>
</dbReference>
<sequence>MLRLRNIKQTSIRAVLSTQVSNSYSTITNGVILNPTFSSSCSLPVKKLHLPDVAVTFHEWFKSNRNPFLDRILEILSANGSMCENEDFQSQTDMALSRLNLRLTEALVLDVLYYSKDVMSCLKFFDWAGRQPGFHHTKATFNAIFKILSKAKLMSWILVYLDNFGKRRDSYKISYYTVLVMGYAVAGEPETALYLFGRMRYHGIDLDDFAYHVLLNSLVEENCFDGVGSVAKQIKIRGFESDVTHSILVKCFCRKKEFDKAEKYLRGVLDDGVKISLVMLYASLKS</sequence>
<reference evidence="4" key="1">
    <citation type="journal article" date="2023" name="bioRxiv">
        <title>Improved chromosome-level genome assembly for marigold (Tagetes erecta).</title>
        <authorList>
            <person name="Jiang F."/>
            <person name="Yuan L."/>
            <person name="Wang S."/>
            <person name="Wang H."/>
            <person name="Xu D."/>
            <person name="Wang A."/>
            <person name="Fan W."/>
        </authorList>
    </citation>
    <scope>NUCLEOTIDE SEQUENCE</scope>
    <source>
        <strain evidence="4">WSJ</strain>
        <tissue evidence="4">Leaf</tissue>
    </source>
</reference>
<protein>
    <recommendedName>
        <fullName evidence="6">Pentatricopeptide repeat-containing protein</fullName>
    </recommendedName>
</protein>
<keyword evidence="2" id="KW-0677">Repeat</keyword>
<dbReference type="AlphaFoldDB" id="A0AAD8NEL1"/>
<evidence type="ECO:0008006" key="6">
    <source>
        <dbReference type="Google" id="ProtNLM"/>
    </source>
</evidence>